<evidence type="ECO:0000256" key="1">
    <source>
        <dbReference type="SAM" id="Phobius"/>
    </source>
</evidence>
<evidence type="ECO:0000313" key="2">
    <source>
        <dbReference type="EMBL" id="EDO18931.1"/>
    </source>
</evidence>
<gene>
    <name evidence="2" type="ORF">Kpol_1023p106</name>
</gene>
<feature type="transmembrane region" description="Helical" evidence="1">
    <location>
        <begin position="83"/>
        <end position="104"/>
    </location>
</feature>
<proteinExistence type="predicted"/>
<feature type="transmembrane region" description="Helical" evidence="1">
    <location>
        <begin position="33"/>
        <end position="62"/>
    </location>
</feature>
<reference evidence="2 3" key="1">
    <citation type="journal article" date="2007" name="Proc. Natl. Acad. Sci. U.S.A.">
        <title>Independent sorting-out of thousands of duplicated gene pairs in two yeast species descended from a whole-genome duplication.</title>
        <authorList>
            <person name="Scannell D.R."/>
            <person name="Frank A.C."/>
            <person name="Conant G.C."/>
            <person name="Byrne K.P."/>
            <person name="Woolfit M."/>
            <person name="Wolfe K.H."/>
        </authorList>
    </citation>
    <scope>NUCLEOTIDE SEQUENCE [LARGE SCALE GENOMIC DNA]</scope>
    <source>
        <strain evidence="3">ATCC 22028 / DSM 70294 / BCRC 21397 / CBS 2163 / NBRC 10782 / NRRL Y-8283 / UCD 57-17</strain>
    </source>
</reference>
<keyword evidence="1" id="KW-0812">Transmembrane</keyword>
<protein>
    <recommendedName>
        <fullName evidence="4">DUF1746 domain-containing protein</fullName>
    </recommendedName>
</protein>
<dbReference type="GeneID" id="5547254"/>
<sequence>MNNFNDNLVTDDNDNNNDIEDTKFEKILSNLEMILYVCLYLKLMIDNSFVLFLITIINLMLIKIIKGSCKIYDSSITRFQLKFLKYFQILLLLQILITIIFYYFNITDKFFLRIIDEETHSVSHNRSLLILLNILSLFWQLVILSLSLNNKFKQFLNYNKYGILCSITTINDHLQREQRLLLESRTLTDHNPNHLYGSVE</sequence>
<dbReference type="EMBL" id="DS480384">
    <property type="protein sequence ID" value="EDO18931.1"/>
    <property type="molecule type" value="Genomic_DNA"/>
</dbReference>
<organism evidence="3">
    <name type="scientific">Vanderwaltozyma polyspora (strain ATCC 22028 / DSM 70294 / BCRC 21397 / CBS 2163 / NBRC 10782 / NRRL Y-8283 / UCD 57-17)</name>
    <name type="common">Kluyveromyces polysporus</name>
    <dbReference type="NCBI Taxonomy" id="436907"/>
    <lineage>
        <taxon>Eukaryota</taxon>
        <taxon>Fungi</taxon>
        <taxon>Dikarya</taxon>
        <taxon>Ascomycota</taxon>
        <taxon>Saccharomycotina</taxon>
        <taxon>Saccharomycetes</taxon>
        <taxon>Saccharomycetales</taxon>
        <taxon>Saccharomycetaceae</taxon>
        <taxon>Vanderwaltozyma</taxon>
    </lineage>
</organism>
<feature type="transmembrane region" description="Helical" evidence="1">
    <location>
        <begin position="128"/>
        <end position="148"/>
    </location>
</feature>
<dbReference type="KEGG" id="vpo:Kpol_1023p106"/>
<dbReference type="RefSeq" id="XP_001646789.1">
    <property type="nucleotide sequence ID" value="XM_001646739.1"/>
</dbReference>
<evidence type="ECO:0008006" key="4">
    <source>
        <dbReference type="Google" id="ProtNLM"/>
    </source>
</evidence>
<dbReference type="InParanoid" id="A7TFX3"/>
<accession>A7TFX3</accession>
<dbReference type="HOGENOM" id="CLU_1367159_0_0_1"/>
<evidence type="ECO:0000313" key="3">
    <source>
        <dbReference type="Proteomes" id="UP000000267"/>
    </source>
</evidence>
<keyword evidence="3" id="KW-1185">Reference proteome</keyword>
<dbReference type="AlphaFoldDB" id="A7TFX3"/>
<keyword evidence="1" id="KW-0472">Membrane</keyword>
<dbReference type="Proteomes" id="UP000000267">
    <property type="component" value="Unassembled WGS sequence"/>
</dbReference>
<name>A7TFX3_VANPO</name>
<dbReference type="FunCoup" id="A7TFX3">
    <property type="interactions" value="28"/>
</dbReference>
<keyword evidence="1" id="KW-1133">Transmembrane helix</keyword>